<proteinExistence type="predicted"/>
<dbReference type="PANTHER" id="PTHR23329:SF1">
    <property type="entry name" value="TUFTELIN-INTERACTING PROTEIN 11"/>
    <property type="match status" value="1"/>
</dbReference>
<reference evidence="3" key="1">
    <citation type="journal article" date="2017" name="Nat. Commun.">
        <title>The North American bullfrog draft genome provides insight into hormonal regulation of long noncoding RNA.</title>
        <authorList>
            <person name="Hammond S.A."/>
            <person name="Warren R.L."/>
            <person name="Vandervalk B.P."/>
            <person name="Kucuk E."/>
            <person name="Khan H."/>
            <person name="Gibb E.A."/>
            <person name="Pandoh P."/>
            <person name="Kirk H."/>
            <person name="Zhao Y."/>
            <person name="Jones M."/>
            <person name="Mungall A.J."/>
            <person name="Coope R."/>
            <person name="Pleasance S."/>
            <person name="Moore R.A."/>
            <person name="Holt R.A."/>
            <person name="Round J.M."/>
            <person name="Ohora S."/>
            <person name="Walle B.V."/>
            <person name="Veldhoen N."/>
            <person name="Helbing C.C."/>
            <person name="Birol I."/>
        </authorList>
    </citation>
    <scope>NUCLEOTIDE SEQUENCE [LARGE SCALE GENOMIC DNA]</scope>
</reference>
<dbReference type="Pfam" id="PF07842">
    <property type="entry name" value="GCFC"/>
    <property type="match status" value="1"/>
</dbReference>
<dbReference type="GO" id="GO:0071008">
    <property type="term" value="C:U2-type post-mRNA release spliceosomal complex"/>
    <property type="evidence" value="ECO:0007669"/>
    <property type="project" value="TreeGrafter"/>
</dbReference>
<feature type="domain" description="GCF C-terminal" evidence="1">
    <location>
        <begin position="72"/>
        <end position="202"/>
    </location>
</feature>
<evidence type="ECO:0000313" key="3">
    <source>
        <dbReference type="Proteomes" id="UP000228934"/>
    </source>
</evidence>
<dbReference type="PANTHER" id="PTHR23329">
    <property type="entry name" value="TUFTELIN-INTERACTING PROTEIN 11-RELATED"/>
    <property type="match status" value="1"/>
</dbReference>
<dbReference type="InterPro" id="IPR045211">
    <property type="entry name" value="TFP11/STIP/Ntr1"/>
</dbReference>
<accession>A0A2G9RGF5</accession>
<name>A0A2G9RGF5_AQUCT</name>
<evidence type="ECO:0000313" key="2">
    <source>
        <dbReference type="EMBL" id="PIO26303.1"/>
    </source>
</evidence>
<dbReference type="Proteomes" id="UP000228934">
    <property type="component" value="Unassembled WGS sequence"/>
</dbReference>
<dbReference type="EMBL" id="KV944287">
    <property type="protein sequence ID" value="PIO26303.1"/>
    <property type="molecule type" value="Genomic_DNA"/>
</dbReference>
<dbReference type="AlphaFoldDB" id="A0A2G9RGF5"/>
<gene>
    <name evidence="2" type="ORF">AB205_0129330</name>
</gene>
<protein>
    <recommendedName>
        <fullName evidence="1">GCF C-terminal domain-containing protein</fullName>
    </recommendedName>
</protein>
<evidence type="ECO:0000259" key="1">
    <source>
        <dbReference type="Pfam" id="PF07842"/>
    </source>
</evidence>
<sequence>MDFNGKVHTIAVRSSTVNKSITCGEPDAWIPMGPIRKQLLRPDWPGSLKTPNCVSGHCSPEENGEENGPALQVENWNPLTDTVPIHSWIHPWLPLMQSRLEPLFSPIRNKLASALQKWHPSDSSAKLILQPWKDVFTPGSWDAFMVKNIVPKLGMCMAEFVINPHQQHMDVFLWAMDWEGMISLSSLVGLLEKHFFSKWLQVSGL</sequence>
<keyword evidence="3" id="KW-1185">Reference proteome</keyword>
<dbReference type="OrthoDB" id="4822at2759"/>
<dbReference type="GO" id="GO:0000390">
    <property type="term" value="P:spliceosomal complex disassembly"/>
    <property type="evidence" value="ECO:0007669"/>
    <property type="project" value="InterPro"/>
</dbReference>
<dbReference type="InterPro" id="IPR022783">
    <property type="entry name" value="GCFC_dom"/>
</dbReference>
<organism evidence="2 3">
    <name type="scientific">Aquarana catesbeiana</name>
    <name type="common">American bullfrog</name>
    <name type="synonym">Rana catesbeiana</name>
    <dbReference type="NCBI Taxonomy" id="8400"/>
    <lineage>
        <taxon>Eukaryota</taxon>
        <taxon>Metazoa</taxon>
        <taxon>Chordata</taxon>
        <taxon>Craniata</taxon>
        <taxon>Vertebrata</taxon>
        <taxon>Euteleostomi</taxon>
        <taxon>Amphibia</taxon>
        <taxon>Batrachia</taxon>
        <taxon>Anura</taxon>
        <taxon>Neobatrachia</taxon>
        <taxon>Ranoidea</taxon>
        <taxon>Ranidae</taxon>
        <taxon>Aquarana</taxon>
    </lineage>
</organism>